<reference evidence="4 5" key="1">
    <citation type="submission" date="2021-12" db="EMBL/GenBank/DDBJ databases">
        <title>High titer production of polyol ester of fatty acids by Rhodotorula paludigena BS15 towards product separation-free biomass refinery.</title>
        <authorList>
            <person name="Mano J."/>
            <person name="Ono H."/>
            <person name="Tanaka T."/>
            <person name="Naito K."/>
            <person name="Sushida H."/>
            <person name="Ike M."/>
            <person name="Tokuyasu K."/>
            <person name="Kitaoka M."/>
        </authorList>
    </citation>
    <scope>NUCLEOTIDE SEQUENCE [LARGE SCALE GENOMIC DNA]</scope>
    <source>
        <strain evidence="4 5">BS15</strain>
    </source>
</reference>
<dbReference type="GO" id="GO:0006397">
    <property type="term" value="P:mRNA processing"/>
    <property type="evidence" value="ECO:0007669"/>
    <property type="project" value="UniProtKB-KW"/>
</dbReference>
<dbReference type="InterPro" id="IPR036483">
    <property type="entry name" value="PWI_dom_sf"/>
</dbReference>
<comment type="caution">
    <text evidence="4">The sequence shown here is derived from an EMBL/GenBank/DDBJ whole genome shotgun (WGS) entry which is preliminary data.</text>
</comment>
<dbReference type="InterPro" id="IPR052225">
    <property type="entry name" value="Ser/Arg_repetitive_matrix"/>
</dbReference>
<dbReference type="Gene3D" id="1.20.1390.10">
    <property type="entry name" value="PWI domain"/>
    <property type="match status" value="1"/>
</dbReference>
<feature type="compositionally biased region" description="Gly residues" evidence="2">
    <location>
        <begin position="215"/>
        <end position="233"/>
    </location>
</feature>
<name>A0AAV5GGB6_9BASI</name>
<dbReference type="Pfam" id="PF01480">
    <property type="entry name" value="PWI"/>
    <property type="match status" value="1"/>
</dbReference>
<dbReference type="GO" id="GO:0005681">
    <property type="term" value="C:spliceosomal complex"/>
    <property type="evidence" value="ECO:0007669"/>
    <property type="project" value="TreeGrafter"/>
</dbReference>
<evidence type="ECO:0000259" key="3">
    <source>
        <dbReference type="PROSITE" id="PS51025"/>
    </source>
</evidence>
<dbReference type="SMART" id="SM00311">
    <property type="entry name" value="PWI"/>
    <property type="match status" value="1"/>
</dbReference>
<feature type="compositionally biased region" description="Basic and acidic residues" evidence="2">
    <location>
        <begin position="185"/>
        <end position="194"/>
    </location>
</feature>
<protein>
    <recommendedName>
        <fullName evidence="3">PWI domain-containing protein</fullName>
    </recommendedName>
</protein>
<dbReference type="PANTHER" id="PTHR23148:SF0">
    <property type="entry name" value="SERINE_ARGININE REPETITIVE MATRIX PROTEIN 1"/>
    <property type="match status" value="1"/>
</dbReference>
<evidence type="ECO:0000313" key="5">
    <source>
        <dbReference type="Proteomes" id="UP001342314"/>
    </source>
</evidence>
<feature type="compositionally biased region" description="Basic and acidic residues" evidence="2">
    <location>
        <begin position="337"/>
        <end position="369"/>
    </location>
</feature>
<dbReference type="EMBL" id="BQKY01000004">
    <property type="protein sequence ID" value="GJN89233.1"/>
    <property type="molecule type" value="Genomic_DNA"/>
</dbReference>
<evidence type="ECO:0000256" key="2">
    <source>
        <dbReference type="SAM" id="MobiDB-lite"/>
    </source>
</evidence>
<accession>A0AAV5GGB6</accession>
<dbReference type="AlphaFoldDB" id="A0AAV5GGB6"/>
<dbReference type="InterPro" id="IPR002483">
    <property type="entry name" value="PWI_dom"/>
</dbReference>
<evidence type="ECO:0000256" key="1">
    <source>
        <dbReference type="ARBA" id="ARBA00022664"/>
    </source>
</evidence>
<dbReference type="GO" id="GO:0048024">
    <property type="term" value="P:regulation of mRNA splicing, via spliceosome"/>
    <property type="evidence" value="ECO:0007669"/>
    <property type="project" value="TreeGrafter"/>
</dbReference>
<feature type="compositionally biased region" description="Basic and acidic residues" evidence="2">
    <location>
        <begin position="234"/>
        <end position="244"/>
    </location>
</feature>
<feature type="region of interest" description="Disordered" evidence="2">
    <location>
        <begin position="271"/>
        <end position="369"/>
    </location>
</feature>
<dbReference type="Proteomes" id="UP001342314">
    <property type="component" value="Unassembled WGS sequence"/>
</dbReference>
<keyword evidence="1" id="KW-0507">mRNA processing</keyword>
<feature type="domain" description="PWI" evidence="3">
    <location>
        <begin position="26"/>
        <end position="127"/>
    </location>
</feature>
<sequence length="369" mass="40354">MSGFFRGISQDQDPRFKDKQSALLAKTSFPPSFSTKVDVRKVEMAVMKPWITKRVIELLGFEDDVLLEYIFSLLEDQENPIVDAKQMQILLTGFLESKTPAFMSSLWDLLLSAQSNPLRVPTALLEEKKREMRAREEQAAIERRREENMDAIRQRERDARGGGGARGGYGGGGGGRGGYGAREGGYGRDDDRRGGGPPRGYGGGGGYGGRDEGYGPRGGGGGGYRPRGGGAGGRYRDDGFRGGDNRPAAPLPPAPALSILFPLALALSLAGAAPPPRRRHEPEEGDEPRRRRAGRGDAFSPSPERRRERRRSPSPAAATAEGSTGGKRSRWEEEDAQEQRGEDETLSRRESELKEGLLRKKVEQSRSAR</sequence>
<dbReference type="SUPFAM" id="SSF101233">
    <property type="entry name" value="PWI domain"/>
    <property type="match status" value="1"/>
</dbReference>
<evidence type="ECO:0000313" key="4">
    <source>
        <dbReference type="EMBL" id="GJN89233.1"/>
    </source>
</evidence>
<dbReference type="PANTHER" id="PTHR23148">
    <property type="entry name" value="SERINE/ARGININE REGULATED NUCLEAR MATRIX PROTEIN"/>
    <property type="match status" value="1"/>
</dbReference>
<proteinExistence type="predicted"/>
<dbReference type="GO" id="GO:0003723">
    <property type="term" value="F:RNA binding"/>
    <property type="evidence" value="ECO:0007669"/>
    <property type="project" value="TreeGrafter"/>
</dbReference>
<feature type="compositionally biased region" description="Basic and acidic residues" evidence="2">
    <location>
        <begin position="136"/>
        <end position="160"/>
    </location>
</feature>
<dbReference type="PROSITE" id="PS51025">
    <property type="entry name" value="PWI"/>
    <property type="match status" value="1"/>
</dbReference>
<feature type="region of interest" description="Disordered" evidence="2">
    <location>
        <begin position="136"/>
        <end position="255"/>
    </location>
</feature>
<gene>
    <name evidence="4" type="ORF">Rhopal_002212-T1</name>
</gene>
<feature type="compositionally biased region" description="Gly residues" evidence="2">
    <location>
        <begin position="161"/>
        <end position="184"/>
    </location>
</feature>
<feature type="compositionally biased region" description="Gly residues" evidence="2">
    <location>
        <begin position="195"/>
        <end position="208"/>
    </location>
</feature>
<keyword evidence="5" id="KW-1185">Reference proteome</keyword>
<organism evidence="4 5">
    <name type="scientific">Rhodotorula paludigena</name>
    <dbReference type="NCBI Taxonomy" id="86838"/>
    <lineage>
        <taxon>Eukaryota</taxon>
        <taxon>Fungi</taxon>
        <taxon>Dikarya</taxon>
        <taxon>Basidiomycota</taxon>
        <taxon>Pucciniomycotina</taxon>
        <taxon>Microbotryomycetes</taxon>
        <taxon>Sporidiobolales</taxon>
        <taxon>Sporidiobolaceae</taxon>
        <taxon>Rhodotorula</taxon>
    </lineage>
</organism>